<accession>A0A073K4W8</accession>
<evidence type="ECO:0000313" key="2">
    <source>
        <dbReference type="Proteomes" id="UP000027778"/>
    </source>
</evidence>
<keyword evidence="2" id="KW-1185">Reference proteome</keyword>
<comment type="caution">
    <text evidence="1">The sequence shown here is derived from an EMBL/GenBank/DDBJ whole genome shotgun (WGS) entry which is preliminary data.</text>
</comment>
<sequence length="118" mass="13899">MGREIQFDNESMTLKLNGITGFFALKLKLKIPYNTVKSVYVDYFDAPQWMLRMPGTSISALNIFEGSFKYADEWYFLSYENRVPLVMIELEGHEKYKHVFFEINDPTSVAAEIRKRIR</sequence>
<reference evidence="1 2" key="1">
    <citation type="submission" date="2014-06" db="EMBL/GenBank/DDBJ databases">
        <title>Draft genome sequence of Bacillus gaemokensis JCM 15801 (MCCC 1A00707).</title>
        <authorList>
            <person name="Lai Q."/>
            <person name="Liu Y."/>
            <person name="Shao Z."/>
        </authorList>
    </citation>
    <scope>NUCLEOTIDE SEQUENCE [LARGE SCALE GENOMIC DNA]</scope>
    <source>
        <strain evidence="1 2">JCM 15801</strain>
    </source>
</reference>
<evidence type="ECO:0008006" key="3">
    <source>
        <dbReference type="Google" id="ProtNLM"/>
    </source>
</evidence>
<dbReference type="RefSeq" id="WP_033677631.1">
    <property type="nucleotide sequence ID" value="NZ_JOTM01000033.1"/>
</dbReference>
<dbReference type="EMBL" id="JOTM01000033">
    <property type="protein sequence ID" value="KEK22344.1"/>
    <property type="molecule type" value="Genomic_DNA"/>
</dbReference>
<dbReference type="Proteomes" id="UP000027778">
    <property type="component" value="Unassembled WGS sequence"/>
</dbReference>
<organism evidence="1 2">
    <name type="scientific">Bacillus gaemokensis</name>
    <dbReference type="NCBI Taxonomy" id="574375"/>
    <lineage>
        <taxon>Bacteria</taxon>
        <taxon>Bacillati</taxon>
        <taxon>Bacillota</taxon>
        <taxon>Bacilli</taxon>
        <taxon>Bacillales</taxon>
        <taxon>Bacillaceae</taxon>
        <taxon>Bacillus</taxon>
        <taxon>Bacillus cereus group</taxon>
    </lineage>
</organism>
<gene>
    <name evidence="1" type="ORF">BAGA_19790</name>
</gene>
<dbReference type="STRING" id="574375.AZF08_14195"/>
<dbReference type="AlphaFoldDB" id="A0A073K4W8"/>
<evidence type="ECO:0000313" key="1">
    <source>
        <dbReference type="EMBL" id="KEK22344.1"/>
    </source>
</evidence>
<proteinExistence type="predicted"/>
<name>A0A073K4W8_9BACI</name>
<protein>
    <recommendedName>
        <fullName evidence="3">Bacterial Pleckstrin homology domain-containing protein</fullName>
    </recommendedName>
</protein>
<dbReference type="OrthoDB" id="2375516at2"/>
<dbReference type="eggNOG" id="ENOG5030QG1">
    <property type="taxonomic scope" value="Bacteria"/>
</dbReference>